<dbReference type="Gene3D" id="1.50.10.10">
    <property type="match status" value="1"/>
</dbReference>
<dbReference type="InterPro" id="IPR008928">
    <property type="entry name" value="6-hairpin_glycosidase_sf"/>
</dbReference>
<evidence type="ECO:0000313" key="5">
    <source>
        <dbReference type="Proteomes" id="UP000831290"/>
    </source>
</evidence>
<feature type="domain" description="Glutaminase A N-terminal" evidence="3">
    <location>
        <begin position="253"/>
        <end position="474"/>
    </location>
</feature>
<dbReference type="KEGG" id="fbm:MQE35_09455"/>
<dbReference type="SUPFAM" id="SSF49785">
    <property type="entry name" value="Galactose-binding domain-like"/>
    <property type="match status" value="1"/>
</dbReference>
<dbReference type="InterPro" id="IPR032514">
    <property type="entry name" value="GtaA_central"/>
</dbReference>
<dbReference type="PANTHER" id="PTHR31987">
    <property type="entry name" value="GLUTAMINASE A-RELATED"/>
    <property type="match status" value="1"/>
</dbReference>
<dbReference type="Pfam" id="PF16334">
    <property type="entry name" value="DUF4964"/>
    <property type="match status" value="1"/>
</dbReference>
<keyword evidence="5" id="KW-1185">Reference proteome</keyword>
<evidence type="ECO:0000259" key="3">
    <source>
        <dbReference type="Pfam" id="PF17168"/>
    </source>
</evidence>
<evidence type="ECO:0000259" key="2">
    <source>
        <dbReference type="Pfam" id="PF16335"/>
    </source>
</evidence>
<dbReference type="Pfam" id="PF17168">
    <property type="entry name" value="DUF5127"/>
    <property type="match status" value="1"/>
</dbReference>
<evidence type="ECO:0000313" key="4">
    <source>
        <dbReference type="EMBL" id="UOB15966.1"/>
    </source>
</evidence>
<dbReference type="EMBL" id="CP094358">
    <property type="protein sequence ID" value="UOB15966.1"/>
    <property type="molecule type" value="Genomic_DNA"/>
</dbReference>
<dbReference type="InterPro" id="IPR033433">
    <property type="entry name" value="GtaA_N"/>
</dbReference>
<dbReference type="Pfam" id="PF16335">
    <property type="entry name" value="GtaA_6_Hairpin"/>
    <property type="match status" value="1"/>
</dbReference>
<dbReference type="AlphaFoldDB" id="A0A9E6ZY07"/>
<dbReference type="RefSeq" id="WP_255841110.1">
    <property type="nucleotide sequence ID" value="NZ_CP094358.1"/>
</dbReference>
<evidence type="ECO:0000259" key="1">
    <source>
        <dbReference type="Pfam" id="PF16334"/>
    </source>
</evidence>
<protein>
    <submittedName>
        <fullName evidence="4">DUF4965 domain-containing protein</fullName>
    </submittedName>
</protein>
<name>A0A9E6ZY07_9FLAO</name>
<gene>
    <name evidence="4" type="ORF">MQE35_09455</name>
</gene>
<accession>A0A9E6ZY07</accession>
<feature type="domain" description="DUF4964" evidence="1">
    <location>
        <begin position="24"/>
        <end position="85"/>
    </location>
</feature>
<dbReference type="GO" id="GO:0005975">
    <property type="term" value="P:carbohydrate metabolic process"/>
    <property type="evidence" value="ECO:0007669"/>
    <property type="project" value="InterPro"/>
</dbReference>
<dbReference type="PANTHER" id="PTHR31987:SF1">
    <property type="entry name" value="GLUTAMINASE A"/>
    <property type="match status" value="1"/>
</dbReference>
<dbReference type="Gene3D" id="2.60.120.260">
    <property type="entry name" value="Galactose-binding domain-like"/>
    <property type="match status" value="1"/>
</dbReference>
<dbReference type="InterPro" id="IPR012341">
    <property type="entry name" value="6hp_glycosidase-like_sf"/>
</dbReference>
<sequence length="825" mass="94031">MRLLQHIRILCLSSFIIVSNIIVAQEKLRAPAYPLVTHNPNFSIWSTDSELNGSPTQHWTEQDHSLLGILKVDNKYYRFLGAETKIYESILAASDEIDYQADYTETEPEIGWEKTSYNSNNWKKGEAPFSDNIKEAKTLWKSNDLWYRRTFDLKNTDLKNLYLKLRHDDNVVVYLNGNKIYETKGWQHRYKYLPIDQNITRQLKLKDNVLAIHIKNTGGGQWLDAGLVTEAPTMQNVIIKKAKQTDITLNANQTIYTFDCDNVTLTATFTSPLLLDDLKLMSRPISYLSVKVTSKDKKEHRAKLYIGASSNIAVYTPQQEVVVTKYTQNNLNILKAGTVEQPVLQKKNDDMRIDWGYFYLSAPASNSQHYISTVNSSLLPFVLNNQINTKTEVTGKNLVLNTITDLGSFKTQEAETVLMLGYDEIYSINYFGSNLKPWFKKDDMSMNNTLAVAANEYKNIINRVEIFDKKIYEDCLAAGGKKYADLCNLVYRQAIAAHTLVESPEGEILFLSKENNSGGFINTVDVTYPSAPLFLIYNPDLLKGMLNGIFYYSEKSGKWNKPYPTHDLGVYPIATGHIYGEDMPVEEAGNMIILTAAIAHQEGNAEYAKKHWETLTTWADYLTKEGFDPGNQLCTDDFAGHLTRNANLSIKAIMGIASYGKLAGMLGDEKVEKKYISTAKKMAKDWKKIDRDSDHYSLAFGAKGTWSQKYNLVWDDILNLNIFSKSIINKEIKYYLTKQNKYGLPLDSRKTYTKSDWVIWTATLAENEADFKALIRPMWTYANETPDRVPISDFHETTNAKRINFKGRSVVGGYFIKLLKVKAQK</sequence>
<proteinExistence type="predicted"/>
<dbReference type="SUPFAM" id="SSF48208">
    <property type="entry name" value="Six-hairpin glycosidases"/>
    <property type="match status" value="1"/>
</dbReference>
<dbReference type="InterPro" id="IPR052743">
    <property type="entry name" value="Glutaminase_GtaA"/>
</dbReference>
<reference evidence="4" key="1">
    <citation type="submission" date="2022-03" db="EMBL/GenBank/DDBJ databases">
        <title>Description of Abyssus ytuae gen. nov., sp. nov., a novel member of the family Flavobacteriaceae isolated from the sediment of Mariana Trench.</title>
        <authorList>
            <person name="Zhang J."/>
            <person name="Xu X."/>
        </authorList>
    </citation>
    <scope>NUCLEOTIDE SEQUENCE</scope>
    <source>
        <strain evidence="4">MT3330</strain>
    </source>
</reference>
<dbReference type="InterPro" id="IPR032515">
    <property type="entry name" value="DUF4964"/>
</dbReference>
<dbReference type="Proteomes" id="UP000831290">
    <property type="component" value="Chromosome"/>
</dbReference>
<dbReference type="InterPro" id="IPR008979">
    <property type="entry name" value="Galactose-bd-like_sf"/>
</dbReference>
<organism evidence="4 5">
    <name type="scientific">Abyssalbus ytuae</name>
    <dbReference type="NCBI Taxonomy" id="2926907"/>
    <lineage>
        <taxon>Bacteria</taxon>
        <taxon>Pseudomonadati</taxon>
        <taxon>Bacteroidota</taxon>
        <taxon>Flavobacteriia</taxon>
        <taxon>Flavobacteriales</taxon>
        <taxon>Flavobacteriaceae</taxon>
        <taxon>Abyssalbus</taxon>
    </lineage>
</organism>
<feature type="domain" description="Glutaminase A central" evidence="2">
    <location>
        <begin position="480"/>
        <end position="818"/>
    </location>
</feature>